<evidence type="ECO:0000313" key="1">
    <source>
        <dbReference type="EMBL" id="QYC96744.1"/>
    </source>
</evidence>
<protein>
    <submittedName>
        <fullName evidence="1">Uncharacterized protein</fullName>
    </submittedName>
</protein>
<dbReference type="Proteomes" id="UP000826964">
    <property type="component" value="Segment"/>
</dbReference>
<sequence length="254" mass="29871">MSKHDSNITVHVWAPDIRSQVEKAKLTLEHYAVEFSTAKEAWEIRWAKIEAWKSKRLKMNFDHHWNKCLNHARMTLQVEYDMAFREWHMASEKAAEAYATQKRKWYEFKTPLRDYRSFYSVEERGQEADHRHLRLMDPTIELEYAIDHFFNTVKDATRYHKLLSATAPFSHSLGRRLMYATSSILGRSRIYRDFGPCELKRRRECNLPPIAHPHLRHAEAIHDLTKAVMEAGSHMINVPARILAAVNTINGEEA</sequence>
<dbReference type="EMBL" id="MZ398241">
    <property type="protein sequence ID" value="QYC96744.1"/>
    <property type="molecule type" value="Genomic_DNA"/>
</dbReference>
<keyword evidence="2" id="KW-1185">Reference proteome</keyword>
<organism evidence="1 2">
    <name type="scientific">Stenotrophomonas phage BUCT626</name>
    <dbReference type="NCBI Taxonomy" id="2860376"/>
    <lineage>
        <taxon>Viruses</taxon>
        <taxon>Duplodnaviria</taxon>
        <taxon>Heunggongvirae</taxon>
        <taxon>Uroviricota</taxon>
        <taxon>Caudoviricetes</taxon>
        <taxon>Beaumontvirinae</taxon>
        <taxon>Bixiavirus</taxon>
        <taxon>Bixiavirus BUCT626</taxon>
    </lineage>
</organism>
<reference evidence="1" key="1">
    <citation type="submission" date="2021-06" db="EMBL/GenBank/DDBJ databases">
        <authorList>
            <person name="Tian F."/>
            <person name="Li J."/>
            <person name="Li F."/>
            <person name="Tong Y."/>
        </authorList>
    </citation>
    <scope>NUCLEOTIDE SEQUENCE</scope>
</reference>
<accession>A0AC61NLB2</accession>
<evidence type="ECO:0000313" key="2">
    <source>
        <dbReference type="Proteomes" id="UP000826964"/>
    </source>
</evidence>
<proteinExistence type="predicted"/>
<name>A0AC61NLB2_9CAUD</name>